<dbReference type="InterPro" id="IPR013783">
    <property type="entry name" value="Ig-like_fold"/>
</dbReference>
<protein>
    <submittedName>
        <fullName evidence="2">Activating transcription factor 7-interacting protein 1</fullName>
    </submittedName>
</protein>
<dbReference type="InterPro" id="IPR003961">
    <property type="entry name" value="FN3_dom"/>
</dbReference>
<dbReference type="Gene3D" id="2.60.40.10">
    <property type="entry name" value="Immunoglobulins"/>
    <property type="match status" value="1"/>
</dbReference>
<name>A0A226EYU6_FOLCA</name>
<gene>
    <name evidence="2" type="ORF">Fcan01_03490</name>
</gene>
<dbReference type="PANTHER" id="PTHR23210">
    <property type="entry name" value="ACTIVATING TRANSCRIPTION FACTOR 7 INTERACTING PROTEIN"/>
    <property type="match status" value="1"/>
</dbReference>
<dbReference type="GO" id="GO:0005634">
    <property type="term" value="C:nucleus"/>
    <property type="evidence" value="ECO:0007669"/>
    <property type="project" value="TreeGrafter"/>
</dbReference>
<dbReference type="InterPro" id="IPR036116">
    <property type="entry name" value="FN3_sf"/>
</dbReference>
<keyword evidence="3" id="KW-1185">Reference proteome</keyword>
<dbReference type="SUPFAM" id="SSF49265">
    <property type="entry name" value="Fibronectin type III"/>
    <property type="match status" value="1"/>
</dbReference>
<dbReference type="GO" id="GO:0006355">
    <property type="term" value="P:regulation of DNA-templated transcription"/>
    <property type="evidence" value="ECO:0007669"/>
    <property type="project" value="TreeGrafter"/>
</dbReference>
<dbReference type="STRING" id="158441.A0A226EYU6"/>
<dbReference type="OrthoDB" id="2434995at2759"/>
<comment type="caution">
    <text evidence="2">The sequence shown here is derived from an EMBL/GenBank/DDBJ whole genome shotgun (WGS) entry which is preliminary data.</text>
</comment>
<dbReference type="InterPro" id="IPR026085">
    <property type="entry name" value="ATF7-int"/>
</dbReference>
<evidence type="ECO:0000259" key="1">
    <source>
        <dbReference type="PROSITE" id="PS50853"/>
    </source>
</evidence>
<dbReference type="GO" id="GO:0003712">
    <property type="term" value="F:transcription coregulator activity"/>
    <property type="evidence" value="ECO:0007669"/>
    <property type="project" value="TreeGrafter"/>
</dbReference>
<reference evidence="2 3" key="1">
    <citation type="submission" date="2015-12" db="EMBL/GenBank/DDBJ databases">
        <title>The genome of Folsomia candida.</title>
        <authorList>
            <person name="Faddeeva A."/>
            <person name="Derks M.F."/>
            <person name="Anvar Y."/>
            <person name="Smit S."/>
            <person name="Van Straalen N."/>
            <person name="Roelofs D."/>
        </authorList>
    </citation>
    <scope>NUCLEOTIDE SEQUENCE [LARGE SCALE GENOMIC DNA]</scope>
    <source>
        <strain evidence="2 3">VU population</strain>
        <tissue evidence="2">Whole body</tissue>
    </source>
</reference>
<evidence type="ECO:0000313" key="3">
    <source>
        <dbReference type="Proteomes" id="UP000198287"/>
    </source>
</evidence>
<accession>A0A226EYU6</accession>
<evidence type="ECO:0000313" key="2">
    <source>
        <dbReference type="EMBL" id="OXA62775.1"/>
    </source>
</evidence>
<dbReference type="EMBL" id="LNIX01000001">
    <property type="protein sequence ID" value="OXA62775.1"/>
    <property type="molecule type" value="Genomic_DNA"/>
</dbReference>
<dbReference type="GO" id="GO:0005667">
    <property type="term" value="C:transcription regulator complex"/>
    <property type="evidence" value="ECO:0007669"/>
    <property type="project" value="TreeGrafter"/>
</dbReference>
<proteinExistence type="predicted"/>
<dbReference type="PROSITE" id="PS50853">
    <property type="entry name" value="FN3"/>
    <property type="match status" value="1"/>
</dbReference>
<dbReference type="PANTHER" id="PTHR23210:SF26">
    <property type="entry name" value="ACTIVATING TRANSCRIPTION FACTOR 7-INTERACTING PROTEIN 1"/>
    <property type="match status" value="1"/>
</dbReference>
<dbReference type="Proteomes" id="UP000198287">
    <property type="component" value="Unassembled WGS sequence"/>
</dbReference>
<dbReference type="Pfam" id="PF16794">
    <property type="entry name" value="fn3_4"/>
    <property type="match status" value="1"/>
</dbReference>
<feature type="domain" description="Fibronectin type-III" evidence="1">
    <location>
        <begin position="446"/>
        <end position="550"/>
    </location>
</feature>
<dbReference type="OMA" id="IYAYQES"/>
<organism evidence="2 3">
    <name type="scientific">Folsomia candida</name>
    <name type="common">Springtail</name>
    <dbReference type="NCBI Taxonomy" id="158441"/>
    <lineage>
        <taxon>Eukaryota</taxon>
        <taxon>Metazoa</taxon>
        <taxon>Ecdysozoa</taxon>
        <taxon>Arthropoda</taxon>
        <taxon>Hexapoda</taxon>
        <taxon>Collembola</taxon>
        <taxon>Entomobryomorpha</taxon>
        <taxon>Isotomoidea</taxon>
        <taxon>Isotomidae</taxon>
        <taxon>Proisotominae</taxon>
        <taxon>Folsomia</taxon>
    </lineage>
</organism>
<dbReference type="AlphaFoldDB" id="A0A226EYU6"/>
<sequence length="550" mass="59550">MELGDMSLGTQEVTVISENGSGFEAGSEVGQDTESAVGDLLNEIVAKVTAATMPPNKKMKETDEIEMQVDVEEELLSSENKENILHGIRKMSRKDLEELVLSKIVEAIIKHSEVGKFRTKIFEMQMYKEKLQNRVTHLLKQVIEMGKAVKLLLDNHNRDPNNLNPNKKRPPPIKFYRSVGLQVTIEPSVRNGMSKVIHVNNVNGLPLSAKPLNGTLHNIPIKKPGPKSLTEPRAILKSSPIKNQINSNNNNNNNNALTQTVVKGLNQMNGHLSPTKVATSMTTALSSKSVSSPTVVDLTDDNVAPGPSASGDNSGVFRLVNSGVPGGYQILSNGQNRSIILGPNVSTTTTTTNMSTGRPVSVLVRPALNNRPIQIQPRAPLGIAPNRPAAVVVTSAIPNRGNAAAVIPPRPLSQQQVAASRKIQLPPLPISSVVPVPRGRVLKELPPRPTLTLNEQSDGIVLSWTMKLSLQHAEIASYQIYACQESLASSPGKTSSWKKVGDVKALPLPMACTLSQFTHGNRYFFIVRANDTHGRSGPFCEPGPIILQKK</sequence>
<dbReference type="InterPro" id="IPR056565">
    <property type="entry name" value="Fn3_ATF7IP"/>
</dbReference>